<sequence>MDKKIYGRVSESLPATVVNENGVELHVIAVDTAGDGVNVLCDLYQRDAIVPGGNFLVGGRPVQLSISLTLPDGEGLDAPFRAKCHIAFLRRLSKERCMIGMRYVDVESQSLNRLVRYLKKSAGLNEAHWPI</sequence>
<reference evidence="1 2" key="1">
    <citation type="journal article" date="2013" name="Genome Announc.">
        <title>Genome Sequence of the Obligate Gammaproteobacterial Methanotroph Methylomicrobium album Strain BG8.</title>
        <authorList>
            <person name="Kits K.D."/>
            <person name="Kalyuzhnaya M.G."/>
            <person name="Klotz M.G."/>
            <person name="Jetten M.S."/>
            <person name="Op den Camp H.J."/>
            <person name="Vuilleumier S."/>
            <person name="Bringel F."/>
            <person name="Dispirito A.A."/>
            <person name="Murrell J.C."/>
            <person name="Bruce D."/>
            <person name="Cheng J.F."/>
            <person name="Copeland A."/>
            <person name="Goodwin L."/>
            <person name="Hauser L."/>
            <person name="Lajus A."/>
            <person name="Land M.L."/>
            <person name="Lapidus A."/>
            <person name="Lucas S."/>
            <person name="Medigue C."/>
            <person name="Pitluck S."/>
            <person name="Woyke T."/>
            <person name="Zeytun A."/>
            <person name="Stein L.Y."/>
        </authorList>
    </citation>
    <scope>NUCLEOTIDE SEQUENCE [LARGE SCALE GENOMIC DNA]</scope>
    <source>
        <strain evidence="1 2">BG8</strain>
    </source>
</reference>
<accession>H8GHI4</accession>
<evidence type="ECO:0000313" key="1">
    <source>
        <dbReference type="EMBL" id="EIC30136.1"/>
    </source>
</evidence>
<protein>
    <submittedName>
        <fullName evidence="1">PilZ domain-containing protein</fullName>
    </submittedName>
</protein>
<gene>
    <name evidence="1" type="ORF">Metal_2414</name>
</gene>
<name>H8GHI4_METAL</name>
<dbReference type="Proteomes" id="UP000005090">
    <property type="component" value="Chromosome"/>
</dbReference>
<organism evidence="1 2">
    <name type="scientific">Methylomicrobium album BG8</name>
    <dbReference type="NCBI Taxonomy" id="686340"/>
    <lineage>
        <taxon>Bacteria</taxon>
        <taxon>Pseudomonadati</taxon>
        <taxon>Pseudomonadota</taxon>
        <taxon>Gammaproteobacteria</taxon>
        <taxon>Methylococcales</taxon>
        <taxon>Methylococcaceae</taxon>
        <taxon>Methylomicrobium</taxon>
    </lineage>
</organism>
<evidence type="ECO:0000313" key="2">
    <source>
        <dbReference type="Proteomes" id="UP000005090"/>
    </source>
</evidence>
<keyword evidence="2" id="KW-1185">Reference proteome</keyword>
<dbReference type="eggNOG" id="ENOG5031YET">
    <property type="taxonomic scope" value="Bacteria"/>
</dbReference>
<dbReference type="EMBL" id="CM001475">
    <property type="protein sequence ID" value="EIC30136.1"/>
    <property type="molecule type" value="Genomic_DNA"/>
</dbReference>
<dbReference type="AlphaFoldDB" id="H8GHI4"/>
<dbReference type="RefSeq" id="WP_005372575.1">
    <property type="nucleotide sequence ID" value="NZ_CM001475.1"/>
</dbReference>
<dbReference type="HOGENOM" id="CLU_1925092_0_0_6"/>
<proteinExistence type="predicted"/>